<sequence>RSTRRHRLAGRVQHVLAHHYEQRLSLEQEDKLADWILREGSCTRPPSHALRQTVIHVPRQNSDTTPLSQHWIFSFSCCNPRVR</sequence>
<dbReference type="OrthoDB" id="3923740at2759"/>
<evidence type="ECO:0000313" key="1">
    <source>
        <dbReference type="EMBL" id="EUN20622.1"/>
    </source>
</evidence>
<evidence type="ECO:0000313" key="2">
    <source>
        <dbReference type="Proteomes" id="UP000054337"/>
    </source>
</evidence>
<dbReference type="GeneID" id="26250868"/>
<protein>
    <recommendedName>
        <fullName evidence="3">HTH CENPB-type domain-containing protein</fullName>
    </recommendedName>
</protein>
<feature type="non-terminal residue" evidence="1">
    <location>
        <position position="1"/>
    </location>
</feature>
<keyword evidence="2" id="KW-1185">Reference proteome</keyword>
<dbReference type="EMBL" id="KI968926">
    <property type="protein sequence ID" value="EUN20622.1"/>
    <property type="molecule type" value="Genomic_DNA"/>
</dbReference>
<proteinExistence type="predicted"/>
<dbReference type="Proteomes" id="UP000054337">
    <property type="component" value="Unassembled WGS sequence"/>
</dbReference>
<evidence type="ECO:0008006" key="3">
    <source>
        <dbReference type="Google" id="ProtNLM"/>
    </source>
</evidence>
<gene>
    <name evidence="1" type="ORF">COCVIDRAFT_116157</name>
</gene>
<organism evidence="1 2">
    <name type="scientific">Bipolaris victoriae (strain FI3)</name>
    <name type="common">Victoria blight of oats agent</name>
    <name type="synonym">Cochliobolus victoriae</name>
    <dbReference type="NCBI Taxonomy" id="930091"/>
    <lineage>
        <taxon>Eukaryota</taxon>
        <taxon>Fungi</taxon>
        <taxon>Dikarya</taxon>
        <taxon>Ascomycota</taxon>
        <taxon>Pezizomycotina</taxon>
        <taxon>Dothideomycetes</taxon>
        <taxon>Pleosporomycetidae</taxon>
        <taxon>Pleosporales</taxon>
        <taxon>Pleosporineae</taxon>
        <taxon>Pleosporaceae</taxon>
        <taxon>Bipolaris</taxon>
    </lineage>
</organism>
<reference evidence="1 2" key="1">
    <citation type="journal article" date="2013" name="PLoS Genet.">
        <title>Comparative genome structure, secondary metabolite, and effector coding capacity across Cochliobolus pathogens.</title>
        <authorList>
            <person name="Condon B.J."/>
            <person name="Leng Y."/>
            <person name="Wu D."/>
            <person name="Bushley K.E."/>
            <person name="Ohm R.A."/>
            <person name="Otillar R."/>
            <person name="Martin J."/>
            <person name="Schackwitz W."/>
            <person name="Grimwood J."/>
            <person name="MohdZainudin N."/>
            <person name="Xue C."/>
            <person name="Wang R."/>
            <person name="Manning V.A."/>
            <person name="Dhillon B."/>
            <person name="Tu Z.J."/>
            <person name="Steffenson B.J."/>
            <person name="Salamov A."/>
            <person name="Sun H."/>
            <person name="Lowry S."/>
            <person name="LaButti K."/>
            <person name="Han J."/>
            <person name="Copeland A."/>
            <person name="Lindquist E."/>
            <person name="Barry K."/>
            <person name="Schmutz J."/>
            <person name="Baker S.E."/>
            <person name="Ciuffetti L.M."/>
            <person name="Grigoriev I.V."/>
            <person name="Zhong S."/>
            <person name="Turgeon B.G."/>
        </authorList>
    </citation>
    <scope>NUCLEOTIDE SEQUENCE [LARGE SCALE GENOMIC DNA]</scope>
    <source>
        <strain evidence="1 2">FI3</strain>
    </source>
</reference>
<dbReference type="HOGENOM" id="CLU_2564551_0_0_1"/>
<accession>W7E981</accession>
<name>W7E981_BIPV3</name>
<dbReference type="AlphaFoldDB" id="W7E981"/>
<dbReference type="RefSeq" id="XP_014550196.1">
    <property type="nucleotide sequence ID" value="XM_014694710.1"/>
</dbReference>